<dbReference type="Pfam" id="PF18319">
    <property type="entry name" value="Zn_ribbon_PriA"/>
    <property type="match status" value="1"/>
</dbReference>
<evidence type="ECO:0000256" key="7">
    <source>
        <dbReference type="ARBA" id="ARBA00022833"/>
    </source>
</evidence>
<dbReference type="FunFam" id="3.40.50.300:FF:000489">
    <property type="entry name" value="Primosome assembly protein PriA"/>
    <property type="match status" value="1"/>
</dbReference>
<dbReference type="GO" id="GO:0006310">
    <property type="term" value="P:DNA recombination"/>
    <property type="evidence" value="ECO:0007669"/>
    <property type="project" value="InterPro"/>
</dbReference>
<evidence type="ECO:0000256" key="10">
    <source>
        <dbReference type="ARBA" id="ARBA00023235"/>
    </source>
</evidence>
<dbReference type="CDD" id="cd18804">
    <property type="entry name" value="SF2_C_priA"/>
    <property type="match status" value="1"/>
</dbReference>
<dbReference type="InterPro" id="IPR011545">
    <property type="entry name" value="DEAD/DEAH_box_helicase_dom"/>
</dbReference>
<keyword evidence="1" id="KW-0639">Primosome</keyword>
<dbReference type="PANTHER" id="PTHR30580:SF0">
    <property type="entry name" value="PRIMOSOMAL PROTEIN N"/>
    <property type="match status" value="1"/>
</dbReference>
<dbReference type="GO" id="GO:0016787">
    <property type="term" value="F:hydrolase activity"/>
    <property type="evidence" value="ECO:0007669"/>
    <property type="project" value="UniProtKB-KW"/>
</dbReference>
<dbReference type="HAMAP" id="MF_00983">
    <property type="entry name" value="PriA"/>
    <property type="match status" value="1"/>
</dbReference>
<evidence type="ECO:0000256" key="11">
    <source>
        <dbReference type="ARBA" id="ARBA00034808"/>
    </source>
</evidence>
<dbReference type="NCBIfam" id="NF004065">
    <property type="entry name" value="PRK05580.1-1"/>
    <property type="match status" value="1"/>
</dbReference>
<protein>
    <recommendedName>
        <fullName evidence="11">DNA 3'-5' helicase</fullName>
        <ecNumber evidence="11">5.6.2.4</ecNumber>
    </recommendedName>
</protein>
<dbReference type="Pfam" id="PF00271">
    <property type="entry name" value="Helicase_C"/>
    <property type="match status" value="1"/>
</dbReference>
<keyword evidence="2" id="KW-0235">DNA replication</keyword>
<evidence type="ECO:0000313" key="15">
    <source>
        <dbReference type="EMBL" id="VAW60991.1"/>
    </source>
</evidence>
<dbReference type="NCBIfam" id="TIGR00595">
    <property type="entry name" value="priA"/>
    <property type="match status" value="1"/>
</dbReference>
<dbReference type="Pfam" id="PF00270">
    <property type="entry name" value="DEAD"/>
    <property type="match status" value="1"/>
</dbReference>
<evidence type="ECO:0000256" key="9">
    <source>
        <dbReference type="ARBA" id="ARBA00023125"/>
    </source>
</evidence>
<dbReference type="InterPro" id="IPR042115">
    <property type="entry name" value="PriA_3primeBD_sf"/>
</dbReference>
<dbReference type="InterPro" id="IPR041236">
    <property type="entry name" value="PriA_C"/>
</dbReference>
<dbReference type="GO" id="GO:0003677">
    <property type="term" value="F:DNA binding"/>
    <property type="evidence" value="ECO:0007669"/>
    <property type="project" value="UniProtKB-KW"/>
</dbReference>
<evidence type="ECO:0000256" key="6">
    <source>
        <dbReference type="ARBA" id="ARBA00022806"/>
    </source>
</evidence>
<evidence type="ECO:0000259" key="14">
    <source>
        <dbReference type="PROSITE" id="PS51194"/>
    </source>
</evidence>
<organism evidence="15">
    <name type="scientific">hydrothermal vent metagenome</name>
    <dbReference type="NCBI Taxonomy" id="652676"/>
    <lineage>
        <taxon>unclassified sequences</taxon>
        <taxon>metagenomes</taxon>
        <taxon>ecological metagenomes</taxon>
    </lineage>
</organism>
<dbReference type="GO" id="GO:0043138">
    <property type="term" value="F:3'-5' DNA helicase activity"/>
    <property type="evidence" value="ECO:0007669"/>
    <property type="project" value="UniProtKB-EC"/>
</dbReference>
<dbReference type="InterPro" id="IPR001650">
    <property type="entry name" value="Helicase_C-like"/>
</dbReference>
<evidence type="ECO:0000256" key="5">
    <source>
        <dbReference type="ARBA" id="ARBA00022801"/>
    </source>
</evidence>
<dbReference type="FunFam" id="3.40.1440.60:FF:000001">
    <property type="entry name" value="Primosomal protein N"/>
    <property type="match status" value="1"/>
</dbReference>
<evidence type="ECO:0000256" key="1">
    <source>
        <dbReference type="ARBA" id="ARBA00022515"/>
    </source>
</evidence>
<keyword evidence="3" id="KW-0479">Metal-binding</keyword>
<keyword evidence="7" id="KW-0862">Zinc</keyword>
<dbReference type="Gene3D" id="3.40.1440.60">
    <property type="entry name" value="PriA, 3(prime) DNA-binding domain"/>
    <property type="match status" value="1"/>
</dbReference>
<dbReference type="EC" id="5.6.2.4" evidence="11"/>
<dbReference type="EMBL" id="UOFJ01000021">
    <property type="protein sequence ID" value="VAW60991.1"/>
    <property type="molecule type" value="Genomic_DNA"/>
</dbReference>
<evidence type="ECO:0000256" key="8">
    <source>
        <dbReference type="ARBA" id="ARBA00022840"/>
    </source>
</evidence>
<evidence type="ECO:0000256" key="12">
    <source>
        <dbReference type="ARBA" id="ARBA00048988"/>
    </source>
</evidence>
<comment type="catalytic activity">
    <reaction evidence="12">
        <text>ATP + H2O = ADP + phosphate + H(+)</text>
        <dbReference type="Rhea" id="RHEA:13065"/>
        <dbReference type="ChEBI" id="CHEBI:15377"/>
        <dbReference type="ChEBI" id="CHEBI:15378"/>
        <dbReference type="ChEBI" id="CHEBI:30616"/>
        <dbReference type="ChEBI" id="CHEBI:43474"/>
        <dbReference type="ChEBI" id="CHEBI:456216"/>
        <dbReference type="EC" id="5.6.2.4"/>
    </reaction>
</comment>
<reference evidence="15" key="1">
    <citation type="submission" date="2018-06" db="EMBL/GenBank/DDBJ databases">
        <authorList>
            <person name="Zhirakovskaya E."/>
        </authorList>
    </citation>
    <scope>NUCLEOTIDE SEQUENCE</scope>
</reference>
<name>A0A3B0WZL4_9ZZZZ</name>
<dbReference type="GO" id="GO:1990077">
    <property type="term" value="C:primosome complex"/>
    <property type="evidence" value="ECO:0007669"/>
    <property type="project" value="UniProtKB-KW"/>
</dbReference>
<sequence length="767" mass="85396">MEKNGREFKPCLAILISVLLFQGIHWHNSDMLHASPHIAQVAVPVPLYGLFDYLIPPEFAHSLREGCRVRVAFGRKQLVGMVVSLSGESSYALNRLKPISEQIDKQPVLSADILKLLEWAAAYYHHPQGEVLFGALPKLLRQGEPAQLKSEKCWVLTAQGRELDAGHLGRATKQVALLKYIQGAAHTALYAEHFNTLWTNWRAPLQSLVDKSLLQVEQRVVSQAACRGVEKVKPLQLNTQQAAAAKAVKAALGGYQTFLLQGITGSGKTEVYLDVIDQVLANGAQVLVLVPEISLTPQLTQRFEARLSVNIASLHSALNDSQRHSAWVRASQGIARVVIGTRSALFTPMPALGLIIIDEEHDGSFKQQEGFRYHARDLALVRARNKQLPVLLGSATPAFESLKNVHAGQYQLLKLTERGSKEARPPKVSLLDVCRRPMEHGISAKLLEKIALHIKNRGQVLLFLNRRGYAPLLMCHECGWTTACQRCDANMTLHHHNQRLRCHHCGYEKPAPMQCPQCQQESLVIPGAGTERIENALIEKFPALTISRIDRDTTRRKGELDKKLAQARSGEVDILIGTQMLAKGHDFPNVTLVGILDADQGLFSADFRGTEYMAQLIVQVSGRAGRGARPGEVIIQTHHPEHPLLHTLLESGYSGFAREAIKERKLARFPPYTYMAILRSSAIVKEQGEAFLAACREACHFADIELYGPLPAPMERRAGRFRWQLIVVADARKTLHGALRHWVPEIAKLKLANKVRWSIDVDPQEMF</sequence>
<proteinExistence type="inferred from homology"/>
<dbReference type="GO" id="GO:0006269">
    <property type="term" value="P:DNA replication, synthesis of primer"/>
    <property type="evidence" value="ECO:0007669"/>
    <property type="project" value="UniProtKB-KW"/>
</dbReference>
<evidence type="ECO:0000256" key="3">
    <source>
        <dbReference type="ARBA" id="ARBA00022723"/>
    </source>
</evidence>
<dbReference type="SMART" id="SM00490">
    <property type="entry name" value="HELICc"/>
    <property type="match status" value="1"/>
</dbReference>
<feature type="domain" description="Helicase ATP-binding" evidence="13">
    <location>
        <begin position="249"/>
        <end position="415"/>
    </location>
</feature>
<dbReference type="GO" id="GO:0046872">
    <property type="term" value="F:metal ion binding"/>
    <property type="evidence" value="ECO:0007669"/>
    <property type="project" value="UniProtKB-KW"/>
</dbReference>
<dbReference type="GO" id="GO:0006270">
    <property type="term" value="P:DNA replication initiation"/>
    <property type="evidence" value="ECO:0007669"/>
    <property type="project" value="TreeGrafter"/>
</dbReference>
<keyword evidence="5" id="KW-0378">Hydrolase</keyword>
<dbReference type="NCBIfam" id="NF004067">
    <property type="entry name" value="PRK05580.1-4"/>
    <property type="match status" value="1"/>
</dbReference>
<dbReference type="PROSITE" id="PS51194">
    <property type="entry name" value="HELICASE_CTER"/>
    <property type="match status" value="1"/>
</dbReference>
<dbReference type="CDD" id="cd17929">
    <property type="entry name" value="DEXHc_priA"/>
    <property type="match status" value="1"/>
</dbReference>
<dbReference type="Gene3D" id="3.40.50.300">
    <property type="entry name" value="P-loop containing nucleotide triphosphate hydrolases"/>
    <property type="match status" value="2"/>
</dbReference>
<keyword evidence="9" id="KW-0238">DNA-binding</keyword>
<keyword evidence="10" id="KW-0413">Isomerase</keyword>
<keyword evidence="4" id="KW-0547">Nucleotide-binding</keyword>
<accession>A0A3B0WZL4</accession>
<dbReference type="InterPro" id="IPR040498">
    <property type="entry name" value="PriA_CRR"/>
</dbReference>
<dbReference type="Pfam" id="PF18074">
    <property type="entry name" value="PriA_C"/>
    <property type="match status" value="1"/>
</dbReference>
<dbReference type="InterPro" id="IPR041222">
    <property type="entry name" value="PriA_3primeBD"/>
</dbReference>
<dbReference type="GO" id="GO:0005524">
    <property type="term" value="F:ATP binding"/>
    <property type="evidence" value="ECO:0007669"/>
    <property type="project" value="UniProtKB-KW"/>
</dbReference>
<evidence type="ECO:0000256" key="4">
    <source>
        <dbReference type="ARBA" id="ARBA00022741"/>
    </source>
</evidence>
<dbReference type="SMART" id="SM00487">
    <property type="entry name" value="DEXDc"/>
    <property type="match status" value="1"/>
</dbReference>
<dbReference type="InterPro" id="IPR014001">
    <property type="entry name" value="Helicase_ATP-bd"/>
</dbReference>
<dbReference type="InterPro" id="IPR027417">
    <property type="entry name" value="P-loop_NTPase"/>
</dbReference>
<dbReference type="PANTHER" id="PTHR30580">
    <property type="entry name" value="PRIMOSOMAL PROTEIN N"/>
    <property type="match status" value="1"/>
</dbReference>
<dbReference type="PROSITE" id="PS51192">
    <property type="entry name" value="HELICASE_ATP_BIND_1"/>
    <property type="match status" value="1"/>
</dbReference>
<evidence type="ECO:0000256" key="2">
    <source>
        <dbReference type="ARBA" id="ARBA00022705"/>
    </source>
</evidence>
<dbReference type="SUPFAM" id="SSF52540">
    <property type="entry name" value="P-loop containing nucleoside triphosphate hydrolases"/>
    <property type="match status" value="1"/>
</dbReference>
<dbReference type="InterPro" id="IPR005259">
    <property type="entry name" value="PriA"/>
</dbReference>
<evidence type="ECO:0000259" key="13">
    <source>
        <dbReference type="PROSITE" id="PS51192"/>
    </source>
</evidence>
<keyword evidence="8" id="KW-0067">ATP-binding</keyword>
<dbReference type="Pfam" id="PF17764">
    <property type="entry name" value="PriA_3primeBD"/>
    <property type="match status" value="1"/>
</dbReference>
<dbReference type="GO" id="GO:0006302">
    <property type="term" value="P:double-strand break repair"/>
    <property type="evidence" value="ECO:0007669"/>
    <property type="project" value="InterPro"/>
</dbReference>
<feature type="domain" description="Helicase C-terminal" evidence="14">
    <location>
        <begin position="446"/>
        <end position="667"/>
    </location>
</feature>
<keyword evidence="6 15" id="KW-0347">Helicase</keyword>
<dbReference type="AlphaFoldDB" id="A0A3B0WZL4"/>
<gene>
    <name evidence="15" type="ORF">MNBD_GAMMA10-493</name>
</gene>